<dbReference type="Gene3D" id="4.10.60.10">
    <property type="entry name" value="Zinc finger, CCHC-type"/>
    <property type="match status" value="1"/>
</dbReference>
<keyword evidence="2" id="KW-1185">Reference proteome</keyword>
<sequence>MESVEDFVRAPSEELLEGFSREQLICVAEHFHLDVGDKRLKENIRGIVKANLFELGAFKGGKYTVDPSRDSVNMSGCRDAGLTFEQRKELLLLQTEMEKLAVEKMRGEVEIKRLELEERRLNLPAGQPRVDPSEVCDFCRGRGHWKADCPKAKASRGNNGGQ</sequence>
<dbReference type="OrthoDB" id="8962223at2759"/>
<evidence type="ECO:0008006" key="3">
    <source>
        <dbReference type="Google" id="ProtNLM"/>
    </source>
</evidence>
<dbReference type="GO" id="GO:0003676">
    <property type="term" value="F:nucleic acid binding"/>
    <property type="evidence" value="ECO:0007669"/>
    <property type="project" value="InterPro"/>
</dbReference>
<protein>
    <recommendedName>
        <fullName evidence="3">CCHC-type domain-containing protein</fullName>
    </recommendedName>
</protein>
<reference evidence="1 2" key="1">
    <citation type="submission" date="2020-03" db="EMBL/GenBank/DDBJ databases">
        <title>Dissostichus mawsoni Genome sequencing and assembly.</title>
        <authorList>
            <person name="Park H."/>
        </authorList>
    </citation>
    <scope>NUCLEOTIDE SEQUENCE [LARGE SCALE GENOMIC DNA]</scope>
    <source>
        <strain evidence="1">DM0001</strain>
        <tissue evidence="1">Muscle</tissue>
    </source>
</reference>
<evidence type="ECO:0000313" key="1">
    <source>
        <dbReference type="EMBL" id="KAF3851980.1"/>
    </source>
</evidence>
<gene>
    <name evidence="1" type="ORF">F7725_005335</name>
</gene>
<organism evidence="1 2">
    <name type="scientific">Dissostichus mawsoni</name>
    <name type="common">Antarctic cod</name>
    <dbReference type="NCBI Taxonomy" id="36200"/>
    <lineage>
        <taxon>Eukaryota</taxon>
        <taxon>Metazoa</taxon>
        <taxon>Chordata</taxon>
        <taxon>Craniata</taxon>
        <taxon>Vertebrata</taxon>
        <taxon>Euteleostomi</taxon>
        <taxon>Actinopterygii</taxon>
        <taxon>Neopterygii</taxon>
        <taxon>Teleostei</taxon>
        <taxon>Neoteleostei</taxon>
        <taxon>Acanthomorphata</taxon>
        <taxon>Eupercaria</taxon>
        <taxon>Perciformes</taxon>
        <taxon>Notothenioidei</taxon>
        <taxon>Nototheniidae</taxon>
        <taxon>Dissostichus</taxon>
    </lineage>
</organism>
<dbReference type="Proteomes" id="UP000518266">
    <property type="component" value="Unassembled WGS sequence"/>
</dbReference>
<dbReference type="InterPro" id="IPR036875">
    <property type="entry name" value="Znf_CCHC_sf"/>
</dbReference>
<comment type="caution">
    <text evidence="1">The sequence shown here is derived from an EMBL/GenBank/DDBJ whole genome shotgun (WGS) entry which is preliminary data.</text>
</comment>
<evidence type="ECO:0000313" key="2">
    <source>
        <dbReference type="Proteomes" id="UP000518266"/>
    </source>
</evidence>
<dbReference type="EMBL" id="JAAKFY010000009">
    <property type="protein sequence ID" value="KAF3851980.1"/>
    <property type="molecule type" value="Genomic_DNA"/>
</dbReference>
<dbReference type="GO" id="GO:0008270">
    <property type="term" value="F:zinc ion binding"/>
    <property type="evidence" value="ECO:0007669"/>
    <property type="project" value="InterPro"/>
</dbReference>
<proteinExistence type="predicted"/>
<dbReference type="SUPFAM" id="SSF57756">
    <property type="entry name" value="Retrovirus zinc finger-like domains"/>
    <property type="match status" value="1"/>
</dbReference>
<name>A0A7J5YRF8_DISMA</name>
<dbReference type="AlphaFoldDB" id="A0A7J5YRF8"/>
<accession>A0A7J5YRF8</accession>
<feature type="non-terminal residue" evidence="1">
    <location>
        <position position="1"/>
    </location>
</feature>